<evidence type="ECO:0000313" key="4">
    <source>
        <dbReference type="Proteomes" id="UP001256547"/>
    </source>
</evidence>
<protein>
    <submittedName>
        <fullName evidence="2">Uncharacterized protein</fullName>
    </submittedName>
</protein>
<dbReference type="RefSeq" id="WP_311800473.1">
    <property type="nucleotide sequence ID" value="NZ_JARPYR010000018.1"/>
</dbReference>
<proteinExistence type="predicted"/>
<evidence type="ECO:0000313" key="1">
    <source>
        <dbReference type="EMBL" id="MDT2597227.1"/>
    </source>
</evidence>
<dbReference type="GeneID" id="86910876"/>
<comment type="caution">
    <text evidence="2">The sequence shown here is derived from an EMBL/GenBank/DDBJ whole genome shotgun (WGS) entry which is preliminary data.</text>
</comment>
<reference evidence="2 4" key="1">
    <citation type="submission" date="2023-03" db="EMBL/GenBank/DDBJ databases">
        <authorList>
            <person name="Shen W."/>
            <person name="Cai J."/>
        </authorList>
    </citation>
    <scope>NUCLEOTIDE SEQUENCE</scope>
    <source>
        <strain evidence="2">P55-2</strain>
        <strain evidence="1 4">P72-2</strain>
    </source>
</reference>
<accession>A0AAW8TIA0</accession>
<gene>
    <name evidence="2" type="ORF">P7D36_10930</name>
    <name evidence="1" type="ORF">P7D39_09460</name>
</gene>
<sequence>MRTCEKNEYLDGYMWSDLWEVCLKQAEPFDPLSAHEIILIAPIPNQTGVLIFTDKKIYHSEENGLTTLQRYSAAHCFPHYKLICACLKALSCFGSYKFPWLCPYFALFPLENTQKTCWLNPLKISALHCEKGRYFAEILSGPNLLLPILRRSLMARAEITCYLLALVRRDFFHFTNQENTPLAYLNFPDTYFARLLSKRPGLAQFTHQIGEFTRHYNKVHFLYHYERLEDDPNNIDWTAW</sequence>
<name>A0AAW8TIA0_9ENTE</name>
<evidence type="ECO:0000313" key="3">
    <source>
        <dbReference type="Proteomes" id="UP001245561"/>
    </source>
</evidence>
<dbReference type="Proteomes" id="UP001245561">
    <property type="component" value="Unassembled WGS sequence"/>
</dbReference>
<dbReference type="AlphaFoldDB" id="A0AAW8TIA0"/>
<dbReference type="Proteomes" id="UP001256547">
    <property type="component" value="Unassembled WGS sequence"/>
</dbReference>
<evidence type="ECO:0000313" key="2">
    <source>
        <dbReference type="EMBL" id="MDT2638006.1"/>
    </source>
</evidence>
<keyword evidence="4" id="KW-1185">Reference proteome</keyword>
<dbReference type="EMBL" id="JARPYT010000017">
    <property type="protein sequence ID" value="MDT2638006.1"/>
    <property type="molecule type" value="Genomic_DNA"/>
</dbReference>
<organism evidence="2 3">
    <name type="scientific">Enterococcus dongliensis</name>
    <dbReference type="NCBI Taxonomy" id="2559925"/>
    <lineage>
        <taxon>Bacteria</taxon>
        <taxon>Bacillati</taxon>
        <taxon>Bacillota</taxon>
        <taxon>Bacilli</taxon>
        <taxon>Lactobacillales</taxon>
        <taxon>Enterococcaceae</taxon>
        <taxon>Enterococcus</taxon>
    </lineage>
</organism>
<dbReference type="EMBL" id="JARPYR010000018">
    <property type="protein sequence ID" value="MDT2597227.1"/>
    <property type="molecule type" value="Genomic_DNA"/>
</dbReference>